<gene>
    <name evidence="4" type="ORF">DIU31_031545</name>
</gene>
<dbReference type="EMBL" id="CP043451">
    <property type="protein sequence ID" value="QEM07816.1"/>
    <property type="molecule type" value="Genomic_DNA"/>
</dbReference>
<dbReference type="Proteomes" id="UP000250557">
    <property type="component" value="Chromosome"/>
</dbReference>
<keyword evidence="1 2" id="KW-0238">DNA-binding</keyword>
<evidence type="ECO:0000259" key="3">
    <source>
        <dbReference type="PROSITE" id="PS50977"/>
    </source>
</evidence>
<organism evidence="4 5">
    <name type="scientific">Mucilaginibacter rubeus</name>
    <dbReference type="NCBI Taxonomy" id="2027860"/>
    <lineage>
        <taxon>Bacteria</taxon>
        <taxon>Pseudomonadati</taxon>
        <taxon>Bacteroidota</taxon>
        <taxon>Sphingobacteriia</taxon>
        <taxon>Sphingobacteriales</taxon>
        <taxon>Sphingobacteriaceae</taxon>
        <taxon>Mucilaginibacter</taxon>
    </lineage>
</organism>
<evidence type="ECO:0000313" key="4">
    <source>
        <dbReference type="EMBL" id="QEM07816.1"/>
    </source>
</evidence>
<reference evidence="4 5" key="1">
    <citation type="submission" date="2019-08" db="EMBL/GenBank/DDBJ databases">
        <title>Comparative genome analysis confer to the adaptation heavy metal polluted environment.</title>
        <authorList>
            <person name="Li Y."/>
        </authorList>
    </citation>
    <scope>NUCLEOTIDE SEQUENCE [LARGE SCALE GENOMIC DNA]</scope>
    <source>
        <strain evidence="4 5">P2</strain>
    </source>
</reference>
<dbReference type="AlphaFoldDB" id="A0AAE6JLZ9"/>
<dbReference type="Gene3D" id="1.10.357.10">
    <property type="entry name" value="Tetracycline Repressor, domain 2"/>
    <property type="match status" value="1"/>
</dbReference>
<dbReference type="PROSITE" id="PS50977">
    <property type="entry name" value="HTH_TETR_2"/>
    <property type="match status" value="1"/>
</dbReference>
<dbReference type="SUPFAM" id="SSF46689">
    <property type="entry name" value="Homeodomain-like"/>
    <property type="match status" value="1"/>
</dbReference>
<feature type="DNA-binding region" description="H-T-H motif" evidence="2">
    <location>
        <begin position="33"/>
        <end position="52"/>
    </location>
</feature>
<dbReference type="InterPro" id="IPR009057">
    <property type="entry name" value="Homeodomain-like_sf"/>
</dbReference>
<evidence type="ECO:0000256" key="1">
    <source>
        <dbReference type="ARBA" id="ARBA00023125"/>
    </source>
</evidence>
<evidence type="ECO:0000256" key="2">
    <source>
        <dbReference type="PROSITE-ProRule" id="PRU00335"/>
    </source>
</evidence>
<dbReference type="GO" id="GO:0003677">
    <property type="term" value="F:DNA binding"/>
    <property type="evidence" value="ECO:0007669"/>
    <property type="project" value="UniProtKB-UniRule"/>
</dbReference>
<dbReference type="Pfam" id="PF00440">
    <property type="entry name" value="TetR_N"/>
    <property type="match status" value="1"/>
</dbReference>
<protein>
    <submittedName>
        <fullName evidence="4">TetR/AcrR family transcriptional regulator</fullName>
    </submittedName>
</protein>
<name>A0AAE6JLZ9_9SPHI</name>
<sequence>MKFLPMKNKKETKQKLIQAVGEIIKRKGFAGLKISKIANLAEVDRKLIYRYFTNLDGLIEAYVKENDYWMLFSDVLKEVAEETPSSNVKGLIVAILQNQFRYFYSGKEMQELILWEISQENPLMRSIHHARESYGQKFLAMTDTHFQRTSVNIRAVTALLVGGIYYTILHARFNGGMISDIDINTDVGQDSILKALEQIVGWAFEAADKELL</sequence>
<evidence type="ECO:0000313" key="5">
    <source>
        <dbReference type="Proteomes" id="UP000250557"/>
    </source>
</evidence>
<accession>A0AAE6JLZ9</accession>
<dbReference type="InterPro" id="IPR001647">
    <property type="entry name" value="HTH_TetR"/>
</dbReference>
<feature type="domain" description="HTH tetR-type" evidence="3">
    <location>
        <begin position="10"/>
        <end position="70"/>
    </location>
</feature>
<proteinExistence type="predicted"/>